<dbReference type="GO" id="GO:0045292">
    <property type="term" value="P:mRNA cis splicing, via spliceosome"/>
    <property type="evidence" value="ECO:0007669"/>
    <property type="project" value="InterPro"/>
</dbReference>
<dbReference type="InterPro" id="IPR039726">
    <property type="entry name" value="Prp40-like"/>
</dbReference>
<feature type="region of interest" description="Disordered" evidence="1">
    <location>
        <begin position="496"/>
        <end position="562"/>
    </location>
</feature>
<dbReference type="RefSeq" id="XP_049179745.1">
    <property type="nucleotide sequence ID" value="XM_049324464.1"/>
</dbReference>
<feature type="domain" description="WW" evidence="2">
    <location>
        <begin position="1"/>
        <end position="29"/>
    </location>
</feature>
<sequence length="562" mass="65733">MWEQLKTEDGQVYYYNPETHVSSWTIPEGETDEGEEGGRGGGGGDGGGGAAVAAPAAAASSSSWQEFITDDGQKYYYNELTGETTWDKPDEMVDEGEKNAEEKRKASETTSIEESQLDKKLKEEPVQLPSTMKSFEEVEDKEQVFLQLLKDANVDSTWSFQAVMERLIDKPEYWAVTNPLTKKKLYEEYLVNKFQTEMSNDTNNKSELVDTFVKNFNNELLRLKSENKINHTTRWVSLKKLLIDEENPIFKHSVVDDKEMAKLFYKFSNSLKQDHQREVAKLKEQALEELYKYLKSLNPTLVSESKTFEGFLSRLVKDPRFQQNKHFEVLKDLDILNLYETKLYPDIILDLKTRLHRKQEENYRLDRKARKNFRELLTKLKLVASTKFSDIFKKIEDEDAFIELCGRNGSTPLELFWDVINEKKQFIKLKKDLVENIIQDLKRKREYEPSMWDSFESFVNKLKSIKDDNRLLNLDLNIETATAKDNEIMQIYKTLKHENENENENENETKNKIVENEMQSRKSENEIQSRKAEKRPAPETHQLSSTPRPKKAKREVKKVLNY</sequence>
<feature type="domain" description="WW" evidence="2">
    <location>
        <begin position="58"/>
        <end position="91"/>
    </location>
</feature>
<evidence type="ECO:0000259" key="2">
    <source>
        <dbReference type="PROSITE" id="PS50020"/>
    </source>
</evidence>
<dbReference type="Proteomes" id="UP001202479">
    <property type="component" value="Unassembled WGS sequence"/>
</dbReference>
<dbReference type="SMART" id="SM00456">
    <property type="entry name" value="WW"/>
    <property type="match status" value="2"/>
</dbReference>
<evidence type="ECO:0000259" key="3">
    <source>
        <dbReference type="PROSITE" id="PS51676"/>
    </source>
</evidence>
<evidence type="ECO:0000313" key="5">
    <source>
        <dbReference type="Proteomes" id="UP001202479"/>
    </source>
</evidence>
<dbReference type="InterPro" id="IPR002713">
    <property type="entry name" value="FF_domain"/>
</dbReference>
<dbReference type="PANTHER" id="PTHR11864:SF0">
    <property type="entry name" value="PRP40 PRE-MRNA PROCESSING FACTOR 40 HOMOLOG A (YEAST)"/>
    <property type="match status" value="1"/>
</dbReference>
<dbReference type="PROSITE" id="PS50020">
    <property type="entry name" value="WW_DOMAIN_2"/>
    <property type="match status" value="2"/>
</dbReference>
<reference evidence="4" key="1">
    <citation type="journal article" date="2022" name="DNA Res.">
        <title>Genome analysis of five recently described species of the CUG-Ser clade uncovers Candida theae as a new hybrid lineage with pathogenic potential in the Candida parapsilosis species complex.</title>
        <authorList>
            <person name="Mixao V."/>
            <person name="Del Olmo V."/>
            <person name="Hegedusova E."/>
            <person name="Saus E."/>
            <person name="Pryszcz L."/>
            <person name="Cillingova A."/>
            <person name="Nosek J."/>
            <person name="Gabaldon T."/>
        </authorList>
    </citation>
    <scope>NUCLEOTIDE SEQUENCE</scope>
    <source>
        <strain evidence="4">CBS 10844</strain>
    </source>
</reference>
<protein>
    <submittedName>
        <fullName evidence="4">PRP40</fullName>
    </submittedName>
</protein>
<dbReference type="Pfam" id="PF00397">
    <property type="entry name" value="WW"/>
    <property type="match status" value="2"/>
</dbReference>
<proteinExistence type="predicted"/>
<dbReference type="Gene3D" id="1.10.10.440">
    <property type="entry name" value="FF domain"/>
    <property type="match status" value="2"/>
</dbReference>
<gene>
    <name evidence="4" type="ORF">KGF56_003159</name>
</gene>
<dbReference type="EMBL" id="JAHUZD010000109">
    <property type="protein sequence ID" value="KAI3404000.2"/>
    <property type="molecule type" value="Genomic_DNA"/>
</dbReference>
<dbReference type="Pfam" id="PF01846">
    <property type="entry name" value="FF"/>
    <property type="match status" value="2"/>
</dbReference>
<dbReference type="Gene3D" id="2.20.70.10">
    <property type="match status" value="2"/>
</dbReference>
<dbReference type="CDD" id="cd00201">
    <property type="entry name" value="WW"/>
    <property type="match status" value="2"/>
</dbReference>
<dbReference type="GO" id="GO:0005685">
    <property type="term" value="C:U1 snRNP"/>
    <property type="evidence" value="ECO:0007669"/>
    <property type="project" value="TreeGrafter"/>
</dbReference>
<dbReference type="InterPro" id="IPR001202">
    <property type="entry name" value="WW_dom"/>
</dbReference>
<dbReference type="PANTHER" id="PTHR11864">
    <property type="entry name" value="PRE-MRNA-PROCESSING PROTEIN PRP40"/>
    <property type="match status" value="1"/>
</dbReference>
<feature type="compositionally biased region" description="Gly residues" evidence="1">
    <location>
        <begin position="39"/>
        <end position="50"/>
    </location>
</feature>
<evidence type="ECO:0000256" key="1">
    <source>
        <dbReference type="SAM" id="MobiDB-lite"/>
    </source>
</evidence>
<dbReference type="InterPro" id="IPR036517">
    <property type="entry name" value="FF_domain_sf"/>
</dbReference>
<feature type="compositionally biased region" description="Basic and acidic residues" evidence="1">
    <location>
        <begin position="86"/>
        <end position="107"/>
    </location>
</feature>
<dbReference type="GeneID" id="73380776"/>
<name>A0AAI9SWF8_9ASCO</name>
<dbReference type="PROSITE" id="PS51676">
    <property type="entry name" value="FF"/>
    <property type="match status" value="2"/>
</dbReference>
<dbReference type="GO" id="GO:0071004">
    <property type="term" value="C:U2-type prespliceosome"/>
    <property type="evidence" value="ECO:0007669"/>
    <property type="project" value="TreeGrafter"/>
</dbReference>
<dbReference type="SMART" id="SM00441">
    <property type="entry name" value="FF"/>
    <property type="match status" value="2"/>
</dbReference>
<accession>A0AAI9SWF8</accession>
<evidence type="ECO:0000313" key="4">
    <source>
        <dbReference type="EMBL" id="KAI3404000.2"/>
    </source>
</evidence>
<dbReference type="SUPFAM" id="SSF51045">
    <property type="entry name" value="WW domain"/>
    <property type="match status" value="2"/>
</dbReference>
<dbReference type="PROSITE" id="PS01159">
    <property type="entry name" value="WW_DOMAIN_1"/>
    <property type="match status" value="2"/>
</dbReference>
<dbReference type="AlphaFoldDB" id="A0AAI9SWF8"/>
<organism evidence="4 5">
    <name type="scientific">Candida oxycetoniae</name>
    <dbReference type="NCBI Taxonomy" id="497107"/>
    <lineage>
        <taxon>Eukaryota</taxon>
        <taxon>Fungi</taxon>
        <taxon>Dikarya</taxon>
        <taxon>Ascomycota</taxon>
        <taxon>Saccharomycotina</taxon>
        <taxon>Pichiomycetes</taxon>
        <taxon>Debaryomycetaceae</taxon>
        <taxon>Candida/Lodderomyces clade</taxon>
        <taxon>Candida</taxon>
    </lineage>
</organism>
<feature type="region of interest" description="Disordered" evidence="1">
    <location>
        <begin position="86"/>
        <end position="124"/>
    </location>
</feature>
<feature type="domain" description="FF" evidence="3">
    <location>
        <begin position="138"/>
        <end position="192"/>
    </location>
</feature>
<dbReference type="GO" id="GO:0003723">
    <property type="term" value="F:RNA binding"/>
    <property type="evidence" value="ECO:0007669"/>
    <property type="project" value="TreeGrafter"/>
</dbReference>
<keyword evidence="5" id="KW-1185">Reference proteome</keyword>
<feature type="compositionally biased region" description="Basic and acidic residues" evidence="1">
    <location>
        <begin position="507"/>
        <end position="538"/>
    </location>
</feature>
<dbReference type="InterPro" id="IPR036020">
    <property type="entry name" value="WW_dom_sf"/>
</dbReference>
<feature type="region of interest" description="Disordered" evidence="1">
    <location>
        <begin position="20"/>
        <end position="64"/>
    </location>
</feature>
<dbReference type="SUPFAM" id="SSF81698">
    <property type="entry name" value="FF domain"/>
    <property type="match status" value="2"/>
</dbReference>
<feature type="domain" description="FF" evidence="3">
    <location>
        <begin position="364"/>
        <end position="422"/>
    </location>
</feature>
<comment type="caution">
    <text evidence="4">The sequence shown here is derived from an EMBL/GenBank/DDBJ whole genome shotgun (WGS) entry which is preliminary data.</text>
</comment>